<sequence>MNLKKVNKNKGLVLRNSRGFTLIEILVVIGIVAILATIVLVAINPARQFEQARNAQRTSNVNAILNAIGQNIADNKGTIPAAILVAPAKNISDTVGKADLCDALVPKYISALPFDPSATVVDCTAVAYDTKYTVVKDANGRITVSAIGEDPDGAGNITISVTR</sequence>
<protein>
    <recommendedName>
        <fullName evidence="4">Pilin</fullName>
    </recommendedName>
</protein>
<name>A0A0G0T6F8_9BACT</name>
<dbReference type="InterPro" id="IPR012902">
    <property type="entry name" value="N_methyl_site"/>
</dbReference>
<dbReference type="AlphaFoldDB" id="A0A0G0T6F8"/>
<dbReference type="Pfam" id="PF07963">
    <property type="entry name" value="N_methyl"/>
    <property type="match status" value="1"/>
</dbReference>
<dbReference type="NCBIfam" id="TIGR02532">
    <property type="entry name" value="IV_pilin_GFxxxE"/>
    <property type="match status" value="1"/>
</dbReference>
<dbReference type="Proteomes" id="UP000034452">
    <property type="component" value="Unassembled WGS sequence"/>
</dbReference>
<gene>
    <name evidence="2" type="ORF">UU13_C0008G0002</name>
</gene>
<proteinExistence type="predicted"/>
<organism evidence="2 3">
    <name type="scientific">Candidatus Nomurabacteria bacterium GW2011_GWB1_40_7</name>
    <dbReference type="NCBI Taxonomy" id="1618744"/>
    <lineage>
        <taxon>Bacteria</taxon>
        <taxon>Candidatus Nomuraibacteriota</taxon>
    </lineage>
</organism>
<dbReference type="PANTHER" id="PTHR30093">
    <property type="entry name" value="GENERAL SECRETION PATHWAY PROTEIN G"/>
    <property type="match status" value="1"/>
</dbReference>
<evidence type="ECO:0000313" key="3">
    <source>
        <dbReference type="Proteomes" id="UP000034452"/>
    </source>
</evidence>
<dbReference type="Gene3D" id="3.30.700.10">
    <property type="entry name" value="Glycoprotein, Type 4 Pilin"/>
    <property type="match status" value="1"/>
</dbReference>
<comment type="caution">
    <text evidence="2">The sequence shown here is derived from an EMBL/GenBank/DDBJ whole genome shotgun (WGS) entry which is preliminary data.</text>
</comment>
<dbReference type="PROSITE" id="PS00409">
    <property type="entry name" value="PROKAR_NTER_METHYL"/>
    <property type="match status" value="1"/>
</dbReference>
<keyword evidence="1" id="KW-1133">Transmembrane helix</keyword>
<accession>A0A0G0T6F8</accession>
<keyword evidence="1" id="KW-0472">Membrane</keyword>
<dbReference type="SUPFAM" id="SSF54523">
    <property type="entry name" value="Pili subunits"/>
    <property type="match status" value="1"/>
</dbReference>
<evidence type="ECO:0000313" key="2">
    <source>
        <dbReference type="EMBL" id="KKR70306.1"/>
    </source>
</evidence>
<dbReference type="EMBL" id="LBZL01000008">
    <property type="protein sequence ID" value="KKR70306.1"/>
    <property type="molecule type" value="Genomic_DNA"/>
</dbReference>
<keyword evidence="1" id="KW-0812">Transmembrane</keyword>
<reference evidence="2 3" key="1">
    <citation type="journal article" date="2015" name="Nature">
        <title>rRNA introns, odd ribosomes, and small enigmatic genomes across a large radiation of phyla.</title>
        <authorList>
            <person name="Brown C.T."/>
            <person name="Hug L.A."/>
            <person name="Thomas B.C."/>
            <person name="Sharon I."/>
            <person name="Castelle C.J."/>
            <person name="Singh A."/>
            <person name="Wilkins M.J."/>
            <person name="Williams K.H."/>
            <person name="Banfield J.F."/>
        </authorList>
    </citation>
    <scope>NUCLEOTIDE SEQUENCE [LARGE SCALE GENOMIC DNA]</scope>
</reference>
<dbReference type="InterPro" id="IPR045584">
    <property type="entry name" value="Pilin-like"/>
</dbReference>
<evidence type="ECO:0000256" key="1">
    <source>
        <dbReference type="SAM" id="Phobius"/>
    </source>
</evidence>
<evidence type="ECO:0008006" key="4">
    <source>
        <dbReference type="Google" id="ProtNLM"/>
    </source>
</evidence>
<feature type="transmembrane region" description="Helical" evidence="1">
    <location>
        <begin position="21"/>
        <end position="43"/>
    </location>
</feature>